<dbReference type="InterPro" id="IPR001173">
    <property type="entry name" value="Glyco_trans_2-like"/>
</dbReference>
<name>A0A855F7Z8_RAOOR</name>
<evidence type="ECO:0000313" key="3">
    <source>
        <dbReference type="Proteomes" id="UP000229713"/>
    </source>
</evidence>
<dbReference type="Gene3D" id="3.90.550.10">
    <property type="entry name" value="Spore Coat Polysaccharide Biosynthesis Protein SpsA, Chain A"/>
    <property type="match status" value="1"/>
</dbReference>
<dbReference type="RefSeq" id="WP_099843932.1">
    <property type="nucleotide sequence ID" value="NZ_CAKNCK010000001.1"/>
</dbReference>
<accession>A0A855F7Z8</accession>
<dbReference type="PANTHER" id="PTHR22916:SF3">
    <property type="entry name" value="UDP-GLCNAC:BETAGAL BETA-1,3-N-ACETYLGLUCOSAMINYLTRANSFERASE-LIKE PROTEIN 1"/>
    <property type="match status" value="1"/>
</dbReference>
<dbReference type="Proteomes" id="UP000229713">
    <property type="component" value="Unassembled WGS sequence"/>
</dbReference>
<protein>
    <submittedName>
        <fullName evidence="2">Family 2 glycosyl transferase</fullName>
    </submittedName>
</protein>
<organism evidence="2 3">
    <name type="scientific">Raoultella ornithinolytica</name>
    <name type="common">Klebsiella ornithinolytica</name>
    <dbReference type="NCBI Taxonomy" id="54291"/>
    <lineage>
        <taxon>Bacteria</taxon>
        <taxon>Pseudomonadati</taxon>
        <taxon>Pseudomonadota</taxon>
        <taxon>Gammaproteobacteria</taxon>
        <taxon>Enterobacterales</taxon>
        <taxon>Enterobacteriaceae</taxon>
        <taxon>Klebsiella/Raoultella group</taxon>
        <taxon>Raoultella</taxon>
    </lineage>
</organism>
<dbReference type="Pfam" id="PF00535">
    <property type="entry name" value="Glycos_transf_2"/>
    <property type="match status" value="1"/>
</dbReference>
<evidence type="ECO:0000313" key="2">
    <source>
        <dbReference type="EMBL" id="PIK83013.1"/>
    </source>
</evidence>
<comment type="caution">
    <text evidence="2">The sequence shown here is derived from an EMBL/GenBank/DDBJ whole genome shotgun (WGS) entry which is preliminary data.</text>
</comment>
<feature type="domain" description="Glycosyltransferase 2-like" evidence="1">
    <location>
        <begin position="6"/>
        <end position="125"/>
    </location>
</feature>
<dbReference type="EMBL" id="NKYI01000025">
    <property type="protein sequence ID" value="PIK83013.1"/>
    <property type="molecule type" value="Genomic_DNA"/>
</dbReference>
<dbReference type="InterPro" id="IPR029044">
    <property type="entry name" value="Nucleotide-diphossugar_trans"/>
</dbReference>
<evidence type="ECO:0000259" key="1">
    <source>
        <dbReference type="Pfam" id="PF00535"/>
    </source>
</evidence>
<proteinExistence type="predicted"/>
<dbReference type="AlphaFoldDB" id="A0A855F7Z8"/>
<dbReference type="SUPFAM" id="SSF53448">
    <property type="entry name" value="Nucleotide-diphospho-sugar transferases"/>
    <property type="match status" value="1"/>
</dbReference>
<dbReference type="PANTHER" id="PTHR22916">
    <property type="entry name" value="GLYCOSYLTRANSFERASE"/>
    <property type="match status" value="1"/>
</dbReference>
<sequence length="320" mass="37397">MNPKFTIGIPAYKASFLKECIDSILSQTFHDFELIIVNDASPENLDTIISSYNDKRIHYFKNEKNCGAENVIDNWNKCLSYANGDYFILMGDDDKLDVNYLSEFNKLISEHPGMNVYHCRSLIINEKSIPTTLTQNLPSYESVIENMWHRLHGFRNQFISDFVYKKQFLDNNNGFYKNKLAWASDDITSYIAMNEKGIFHTNSPLLHYRRSAINITSSGSVQLKLKAVLNEYSWYQSFLENYKPLTETDGVLFEEIKSKLNKFKKKKVIETISYSGIRKGSFLKDVIHWSKERSKYNVSMQEYVYLCILAYKKIKASEYF</sequence>
<gene>
    <name evidence="2" type="ORF">CFY86_18010</name>
</gene>
<keyword evidence="2" id="KW-0808">Transferase</keyword>
<reference evidence="2 3" key="1">
    <citation type="submission" date="2017-07" db="EMBL/GenBank/DDBJ databases">
        <title>Raoultella ornithinolytica strain HH3 draft genome.</title>
        <authorList>
            <person name="Duceppe M.-O."/>
            <person name="Huang H."/>
            <person name="Phipps-Todd B."/>
        </authorList>
    </citation>
    <scope>NUCLEOTIDE SEQUENCE [LARGE SCALE GENOMIC DNA]</scope>
    <source>
        <strain evidence="2 3">HH3</strain>
    </source>
</reference>
<dbReference type="GO" id="GO:0016758">
    <property type="term" value="F:hexosyltransferase activity"/>
    <property type="evidence" value="ECO:0007669"/>
    <property type="project" value="UniProtKB-ARBA"/>
</dbReference>